<name>L9WCW6_9EURY</name>
<dbReference type="EMBL" id="AOHX01000026">
    <property type="protein sequence ID" value="ELY47309.1"/>
    <property type="molecule type" value="Genomic_DNA"/>
</dbReference>
<evidence type="ECO:0000313" key="2">
    <source>
        <dbReference type="Proteomes" id="UP000011661"/>
    </source>
</evidence>
<accession>L9WCW6</accession>
<dbReference type="AlphaFoldDB" id="L9WCW6"/>
<evidence type="ECO:0000313" key="1">
    <source>
        <dbReference type="EMBL" id="ELY47309.1"/>
    </source>
</evidence>
<organism evidence="1 2">
    <name type="scientific">Natronorubrum sulfidifaciens JCM 14089</name>
    <dbReference type="NCBI Taxonomy" id="1230460"/>
    <lineage>
        <taxon>Archaea</taxon>
        <taxon>Methanobacteriati</taxon>
        <taxon>Methanobacteriota</taxon>
        <taxon>Stenosarchaea group</taxon>
        <taxon>Halobacteria</taxon>
        <taxon>Halobacteriales</taxon>
        <taxon>Natrialbaceae</taxon>
        <taxon>Natronorubrum</taxon>
    </lineage>
</organism>
<gene>
    <name evidence="1" type="ORF">C495_03587</name>
</gene>
<protein>
    <submittedName>
        <fullName evidence="1">Uncharacterized protein</fullName>
    </submittedName>
</protein>
<proteinExistence type="predicted"/>
<dbReference type="STRING" id="1230460.C495_03587"/>
<keyword evidence="2" id="KW-1185">Reference proteome</keyword>
<sequence length="137" mass="16317">MSKIIDARLKVVNLIFERSGESVSVYRERDLGFEDPYGKEEETMFHVGDELAVMYFPGQSPGGARPDRYEERYGERVYWEPHIFFRRDAIVEEKDIIEWGLPMYPENPNADKQLWELETIVPYRTHIEGQLQRFIEQ</sequence>
<dbReference type="PATRIC" id="fig|1230460.4.peg.720"/>
<reference evidence="1 2" key="1">
    <citation type="journal article" date="2014" name="PLoS Genet.">
        <title>Phylogenetically driven sequencing of extremely halophilic archaea reveals strategies for static and dynamic osmo-response.</title>
        <authorList>
            <person name="Becker E.A."/>
            <person name="Seitzer P.M."/>
            <person name="Tritt A."/>
            <person name="Larsen D."/>
            <person name="Krusor M."/>
            <person name="Yao A.I."/>
            <person name="Wu D."/>
            <person name="Madern D."/>
            <person name="Eisen J.A."/>
            <person name="Darling A.E."/>
            <person name="Facciotti M.T."/>
        </authorList>
    </citation>
    <scope>NUCLEOTIDE SEQUENCE [LARGE SCALE GENOMIC DNA]</scope>
    <source>
        <strain evidence="1 2">JCM 14089</strain>
    </source>
</reference>
<dbReference type="OrthoDB" id="374446at2157"/>
<dbReference type="RefSeq" id="WP_008160087.1">
    <property type="nucleotide sequence ID" value="NZ_AOHX01000026.1"/>
</dbReference>
<dbReference type="Proteomes" id="UP000011661">
    <property type="component" value="Unassembled WGS sequence"/>
</dbReference>
<comment type="caution">
    <text evidence="1">The sequence shown here is derived from an EMBL/GenBank/DDBJ whole genome shotgun (WGS) entry which is preliminary data.</text>
</comment>